<dbReference type="SUPFAM" id="SSF52283">
    <property type="entry name" value="Formate/glycerate dehydrogenase catalytic domain-like"/>
    <property type="match status" value="1"/>
</dbReference>
<dbReference type="SUPFAM" id="SSF51735">
    <property type="entry name" value="NAD(P)-binding Rossmann-fold domains"/>
    <property type="match status" value="1"/>
</dbReference>
<accession>A0ABV3QA06</accession>
<evidence type="ECO:0000256" key="3">
    <source>
        <dbReference type="ARBA" id="ARBA00023027"/>
    </source>
</evidence>
<evidence type="ECO:0000259" key="6">
    <source>
        <dbReference type="Pfam" id="PF02826"/>
    </source>
</evidence>
<keyword evidence="2 4" id="KW-0560">Oxidoreductase</keyword>
<dbReference type="Pfam" id="PF00389">
    <property type="entry name" value="2-Hacid_dh"/>
    <property type="match status" value="1"/>
</dbReference>
<dbReference type="Proteomes" id="UP001556220">
    <property type="component" value="Unassembled WGS sequence"/>
</dbReference>
<feature type="domain" description="D-isomer specific 2-hydroxyacid dehydrogenase NAD-binding" evidence="6">
    <location>
        <begin position="112"/>
        <end position="289"/>
    </location>
</feature>
<protein>
    <submittedName>
        <fullName evidence="7">2-hydroxyacid dehydrogenase</fullName>
        <ecNumber evidence="7">1.1.1.-</ecNumber>
    </submittedName>
</protein>
<dbReference type="Gene3D" id="3.40.50.720">
    <property type="entry name" value="NAD(P)-binding Rossmann-like Domain"/>
    <property type="match status" value="2"/>
</dbReference>
<evidence type="ECO:0000313" key="8">
    <source>
        <dbReference type="Proteomes" id="UP001556220"/>
    </source>
</evidence>
<keyword evidence="3" id="KW-0520">NAD</keyword>
<dbReference type="PROSITE" id="PS00065">
    <property type="entry name" value="D_2_HYDROXYACID_DH_1"/>
    <property type="match status" value="1"/>
</dbReference>
<dbReference type="InterPro" id="IPR006140">
    <property type="entry name" value="D-isomer_DH_NAD-bd"/>
</dbReference>
<keyword evidence="8" id="KW-1185">Reference proteome</keyword>
<reference evidence="7 8" key="1">
    <citation type="submission" date="2024-06" db="EMBL/GenBank/DDBJ databases">
        <authorList>
            <person name="Woo H."/>
        </authorList>
    </citation>
    <scope>NUCLEOTIDE SEQUENCE [LARGE SCALE GENOMIC DNA]</scope>
    <source>
        <strain evidence="7 8">Si-c</strain>
    </source>
</reference>
<sequence length="346" mass="36702">MTSKPSVWVSRPTFPDVVARLEPHFHVSAEPEETKFTSAELAAKLAGCDAAIVGLKERVGATELAAAKRLRIVANLAVGYDNLDLAALGAAGIAASNTADVLNESVADYAWALLLGASRRMGAAERWLRAGKWHATEFKGWLGTDVRGRTLGILGMGRIGQAIARRAQGFGMPVLYHNRSRLPEATERECRASYVGKATLLRESDCIMLVLPLTPETRHAIGAAELAQMKSTAVLVNVARGGIVDDAALAAALREGRLAAAGLDVFEGEPRVHPDLLALDNVLLSPHIASATTDTRRAMTSVAVDNVLAFFGHGPHAGHPPNLLNPEALAAAGVTFPPLHHFPTHQ</sequence>
<evidence type="ECO:0000256" key="1">
    <source>
        <dbReference type="ARBA" id="ARBA00005854"/>
    </source>
</evidence>
<evidence type="ECO:0000256" key="2">
    <source>
        <dbReference type="ARBA" id="ARBA00023002"/>
    </source>
</evidence>
<dbReference type="InterPro" id="IPR050223">
    <property type="entry name" value="D-isomer_2-hydroxyacid_DH"/>
</dbReference>
<dbReference type="GO" id="GO:0016491">
    <property type="term" value="F:oxidoreductase activity"/>
    <property type="evidence" value="ECO:0007669"/>
    <property type="project" value="UniProtKB-KW"/>
</dbReference>
<gene>
    <name evidence="7" type="ORF">ABQJ54_02770</name>
</gene>
<dbReference type="EMBL" id="JBFOHK010000001">
    <property type="protein sequence ID" value="MEW9570659.1"/>
    <property type="molecule type" value="Genomic_DNA"/>
</dbReference>
<proteinExistence type="inferred from homology"/>
<dbReference type="PANTHER" id="PTHR10996:SF283">
    <property type="entry name" value="GLYOXYLATE_HYDROXYPYRUVATE REDUCTASE B"/>
    <property type="match status" value="1"/>
</dbReference>
<evidence type="ECO:0000313" key="7">
    <source>
        <dbReference type="EMBL" id="MEW9570659.1"/>
    </source>
</evidence>
<organism evidence="7 8">
    <name type="scientific">Rhodanobacter lycopersici</name>
    <dbReference type="NCBI Taxonomy" id="3162487"/>
    <lineage>
        <taxon>Bacteria</taxon>
        <taxon>Pseudomonadati</taxon>
        <taxon>Pseudomonadota</taxon>
        <taxon>Gammaproteobacteria</taxon>
        <taxon>Lysobacterales</taxon>
        <taxon>Rhodanobacteraceae</taxon>
        <taxon>Rhodanobacter</taxon>
    </lineage>
</organism>
<comment type="caution">
    <text evidence="7">The sequence shown here is derived from an EMBL/GenBank/DDBJ whole genome shotgun (WGS) entry which is preliminary data.</text>
</comment>
<evidence type="ECO:0000259" key="5">
    <source>
        <dbReference type="Pfam" id="PF00389"/>
    </source>
</evidence>
<name>A0ABV3QA06_9GAMM</name>
<dbReference type="InterPro" id="IPR029753">
    <property type="entry name" value="D-isomer_DH_CS"/>
</dbReference>
<feature type="domain" description="D-isomer specific 2-hydroxyacid dehydrogenase catalytic" evidence="5">
    <location>
        <begin position="18"/>
        <end position="315"/>
    </location>
</feature>
<dbReference type="Pfam" id="PF02826">
    <property type="entry name" value="2-Hacid_dh_C"/>
    <property type="match status" value="1"/>
</dbReference>
<comment type="similarity">
    <text evidence="1 4">Belongs to the D-isomer specific 2-hydroxyacid dehydrogenase family.</text>
</comment>
<dbReference type="PROSITE" id="PS00671">
    <property type="entry name" value="D_2_HYDROXYACID_DH_3"/>
    <property type="match status" value="1"/>
</dbReference>
<dbReference type="CDD" id="cd05301">
    <property type="entry name" value="GDH"/>
    <property type="match status" value="1"/>
</dbReference>
<dbReference type="RefSeq" id="WP_367852736.1">
    <property type="nucleotide sequence ID" value="NZ_JBFOHK010000001.1"/>
</dbReference>
<dbReference type="InterPro" id="IPR006139">
    <property type="entry name" value="D-isomer_2_OHA_DH_cat_dom"/>
</dbReference>
<dbReference type="InterPro" id="IPR036291">
    <property type="entry name" value="NAD(P)-bd_dom_sf"/>
</dbReference>
<dbReference type="PANTHER" id="PTHR10996">
    <property type="entry name" value="2-HYDROXYACID DEHYDROGENASE-RELATED"/>
    <property type="match status" value="1"/>
</dbReference>
<dbReference type="InterPro" id="IPR029752">
    <property type="entry name" value="D-isomer_DH_CS1"/>
</dbReference>
<dbReference type="EC" id="1.1.1.-" evidence="7"/>
<evidence type="ECO:0000256" key="4">
    <source>
        <dbReference type="RuleBase" id="RU003719"/>
    </source>
</evidence>